<gene>
    <name evidence="3" type="ORF">MCOR_9957</name>
</gene>
<evidence type="ECO:0000313" key="3">
    <source>
        <dbReference type="EMBL" id="CAC5371531.1"/>
    </source>
</evidence>
<dbReference type="OrthoDB" id="6056505at2759"/>
<evidence type="ECO:0000256" key="1">
    <source>
        <dbReference type="SAM" id="MobiDB-lite"/>
    </source>
</evidence>
<dbReference type="PANTHER" id="PTHR47020">
    <property type="entry name" value="HILLARIN"/>
    <property type="match status" value="1"/>
</dbReference>
<dbReference type="PANTHER" id="PTHR47020:SF1">
    <property type="entry name" value="HILLARIN"/>
    <property type="match status" value="1"/>
</dbReference>
<evidence type="ECO:0000313" key="4">
    <source>
        <dbReference type="Proteomes" id="UP000507470"/>
    </source>
</evidence>
<feature type="compositionally biased region" description="Polar residues" evidence="1">
    <location>
        <begin position="1"/>
        <end position="25"/>
    </location>
</feature>
<reference evidence="3 4" key="1">
    <citation type="submission" date="2020-06" db="EMBL/GenBank/DDBJ databases">
        <authorList>
            <person name="Li R."/>
            <person name="Bekaert M."/>
        </authorList>
    </citation>
    <scope>NUCLEOTIDE SEQUENCE [LARGE SCALE GENOMIC DNA]</scope>
    <source>
        <strain evidence="4">wild</strain>
    </source>
</reference>
<feature type="region of interest" description="Disordered" evidence="1">
    <location>
        <begin position="163"/>
        <end position="185"/>
    </location>
</feature>
<evidence type="ECO:0000259" key="2">
    <source>
        <dbReference type="Pfam" id="PF23265"/>
    </source>
</evidence>
<dbReference type="InterPro" id="IPR053041">
    <property type="entry name" value="Transglut-like_Superfamily_Mod"/>
</dbReference>
<dbReference type="Proteomes" id="UP000507470">
    <property type="component" value="Unassembled WGS sequence"/>
</dbReference>
<feature type="compositionally biased region" description="Basic and acidic residues" evidence="1">
    <location>
        <begin position="26"/>
        <end position="39"/>
    </location>
</feature>
<dbReference type="Pfam" id="PF23265">
    <property type="entry name" value="Ig-like_KY"/>
    <property type="match status" value="1"/>
</dbReference>
<proteinExistence type="predicted"/>
<keyword evidence="4" id="KW-1185">Reference proteome</keyword>
<organism evidence="3 4">
    <name type="scientific">Mytilus coruscus</name>
    <name type="common">Sea mussel</name>
    <dbReference type="NCBI Taxonomy" id="42192"/>
    <lineage>
        <taxon>Eukaryota</taxon>
        <taxon>Metazoa</taxon>
        <taxon>Spiralia</taxon>
        <taxon>Lophotrochozoa</taxon>
        <taxon>Mollusca</taxon>
        <taxon>Bivalvia</taxon>
        <taxon>Autobranchia</taxon>
        <taxon>Pteriomorphia</taxon>
        <taxon>Mytilida</taxon>
        <taxon>Mytiloidea</taxon>
        <taxon>Mytilidae</taxon>
        <taxon>Mytilinae</taxon>
        <taxon>Mytilus</taxon>
    </lineage>
</organism>
<dbReference type="EMBL" id="CACVKT020001765">
    <property type="protein sequence ID" value="CAC5371531.1"/>
    <property type="molecule type" value="Genomic_DNA"/>
</dbReference>
<dbReference type="AlphaFoldDB" id="A0A6J8AT69"/>
<name>A0A6J8AT69_MYTCO</name>
<feature type="domain" description="KY-like immunoglobulin-like" evidence="2">
    <location>
        <begin position="473"/>
        <end position="596"/>
    </location>
</feature>
<protein>
    <recommendedName>
        <fullName evidence="2">KY-like immunoglobulin-like domain-containing protein</fullName>
    </recommendedName>
</protein>
<accession>A0A6J8AT69</accession>
<sequence length="1016" mass="115952">MGSATSKSKQPKSGETCLSNHLSTDTTEHKSDDTTNTTEDRTVLDDSFDIDITVKNCNKNLELNNSASKPTTSECDRKNSISSNKCTELQDKVTENHNDRRACGIIFRGLKGHSEIVSDAEPEILSSHSQFSNSADIQEDCNEISNVEGIANIPPFSTKMARDQCTENDRTQNNEITGSENDKLQNDVINLETKIEDELPQTNDLNGNSSNEKEEKHVLKSTFDERLIPTAFEKYKPLIQKELFLLHPSPNVLELAQNSILGRKDCDVPRFNDGMPLPIPYRWDISYDHHTNGSKMFSSIPLANFESRLKQEVTSYDKLRLIFDVVTSLTSREQLENDAKHLGINIKDEETDIYVEIFHYLCSVVSIQCMTIHGYLRTIPKEKKVDWAVVSQWLAVLYENKWMLIDPHPVDKKLWESKNCIMIGSSYRKINTIDFLFRKQMDKHFLVNPAEFIYYCFPNKSYWQLLWRPVNYEEWQNMVFLTPFFYDLKLTLKTSHTFHVDMTSDSLKTFKISFPSNKKIQFAARFCSYNGDCFDTPEKSWTFVDTDVDKSETAVKLKTAQNGVLKIYAMDTESSSIYVMVCCYDIMASFDNKNIPDCKDVCGFPRNVLRFEWGPGVDTSICGLVPLSHRDSEITTSDSSVFIKFKRTKDDYMYDFSIDATSTSDEPISRRFVFFWYDTDSITYRISSPFKGLVLFNILKKETILLSHNASVCSYLIHFLNEPSCNCMPPLVENGKLGITKDGSRERIRFTDCVNGIIKSTSSGEVTLRLQNYSGGHIEPRLHIITSCFHNMIRHVFITYNASLIIIRINLPRKGEYLLSLFSGAGETDSKCLYNGLVSVTNPSLRWSPYPELCLDHINNIGVFSPKSGILSAKTEIYFSIEIPNSVDVAAVSCKGWTHLEETSKHVWEGLVTTGYAGTEVRIMARFEIGSNEFLRLLTYKVISAEEIETKTKHQQLLVKNAGYILENDEMLKSLLDKVISAEEIETKTKHQQLLVKNAGYILENDEMLKSLLDKV</sequence>
<dbReference type="InterPro" id="IPR056564">
    <property type="entry name" value="Ig-like_KY"/>
</dbReference>
<feature type="region of interest" description="Disordered" evidence="1">
    <location>
        <begin position="1"/>
        <end position="39"/>
    </location>
</feature>
<feature type="compositionally biased region" description="Basic and acidic residues" evidence="1">
    <location>
        <begin position="163"/>
        <end position="172"/>
    </location>
</feature>